<feature type="region of interest" description="Disordered" evidence="1">
    <location>
        <begin position="115"/>
        <end position="135"/>
    </location>
</feature>
<protein>
    <submittedName>
        <fullName evidence="2 4">Uncharacterized protein</fullName>
    </submittedName>
</protein>
<keyword evidence="3" id="KW-1185">Reference proteome</keyword>
<gene>
    <name evidence="2 4" type="ORF">BDZ99DRAFT_501503</name>
</gene>
<reference evidence="2 4" key="1">
    <citation type="journal article" date="2020" name="Stud. Mycol.">
        <title>101 Dothideomycetes genomes: a test case for predicting lifestyles and emergence of pathogens.</title>
        <authorList>
            <person name="Haridas S."/>
            <person name="Albert R."/>
            <person name="Binder M."/>
            <person name="Bloem J."/>
            <person name="Labutti K."/>
            <person name="Salamov A."/>
            <person name="Andreopoulos B."/>
            <person name="Baker S."/>
            <person name="Barry K."/>
            <person name="Bills G."/>
            <person name="Bluhm B."/>
            <person name="Cannon C."/>
            <person name="Castanera R."/>
            <person name="Culley D."/>
            <person name="Daum C."/>
            <person name="Ezra D."/>
            <person name="Gonzalez J."/>
            <person name="Henrissat B."/>
            <person name="Kuo A."/>
            <person name="Liang C."/>
            <person name="Lipzen A."/>
            <person name="Lutzoni F."/>
            <person name="Magnuson J."/>
            <person name="Mondo S."/>
            <person name="Nolan M."/>
            <person name="Ohm R."/>
            <person name="Pangilinan J."/>
            <person name="Park H.-J."/>
            <person name="Ramirez L."/>
            <person name="Alfaro M."/>
            <person name="Sun H."/>
            <person name="Tritt A."/>
            <person name="Yoshinaga Y."/>
            <person name="Zwiers L.-H."/>
            <person name="Turgeon B."/>
            <person name="Goodwin S."/>
            <person name="Spatafora J."/>
            <person name="Crous P."/>
            <person name="Grigoriev I."/>
        </authorList>
    </citation>
    <scope>NUCLEOTIDE SEQUENCE</scope>
    <source>
        <strain evidence="2 4">CBS 304.34</strain>
    </source>
</reference>
<reference evidence="4" key="3">
    <citation type="submission" date="2025-04" db="UniProtKB">
        <authorList>
            <consortium name="RefSeq"/>
        </authorList>
    </citation>
    <scope>IDENTIFICATION</scope>
    <source>
        <strain evidence="4">CBS 304.34</strain>
    </source>
</reference>
<evidence type="ECO:0000313" key="2">
    <source>
        <dbReference type="EMBL" id="KAF2805959.1"/>
    </source>
</evidence>
<dbReference type="OrthoDB" id="10655954at2759"/>
<dbReference type="EMBL" id="MU003708">
    <property type="protein sequence ID" value="KAF2805959.1"/>
    <property type="molecule type" value="Genomic_DNA"/>
</dbReference>
<reference evidence="4" key="2">
    <citation type="submission" date="2020-04" db="EMBL/GenBank/DDBJ databases">
        <authorList>
            <consortium name="NCBI Genome Project"/>
        </authorList>
    </citation>
    <scope>NUCLEOTIDE SEQUENCE</scope>
    <source>
        <strain evidence="4">CBS 304.34</strain>
    </source>
</reference>
<evidence type="ECO:0000256" key="1">
    <source>
        <dbReference type="SAM" id="MobiDB-lite"/>
    </source>
</evidence>
<accession>A0A6A6YBG2</accession>
<dbReference type="RefSeq" id="XP_033572923.1">
    <property type="nucleotide sequence ID" value="XM_033723820.1"/>
</dbReference>
<evidence type="ECO:0000313" key="3">
    <source>
        <dbReference type="Proteomes" id="UP000504636"/>
    </source>
</evidence>
<evidence type="ECO:0000313" key="4">
    <source>
        <dbReference type="RefSeq" id="XP_033572923.1"/>
    </source>
</evidence>
<name>A0A6A6YBG2_9PEZI</name>
<dbReference type="Proteomes" id="UP000504636">
    <property type="component" value="Unplaced"/>
</dbReference>
<dbReference type="GeneID" id="54464713"/>
<sequence length="361" mass="38439">MAASLYVRAGVLFSARTCLVPTCMVGKLRAEIQVEGPLRRFRSAGSCEPRNSKQLQVETQVGPLRLFCSAGSGEASLYLASIATQDEMRILGPVSDALGYGFFPDCPMWDYGDHDHPTTTGAGRTGQGAGRGKEDAVVERQGKPAQYSNHDGNPPTWQYETSGAGVGGRGPVFQCVHSLGRYTHQSSCPSSSARHAMFRFSDCRIAAFACVSKTRLDAELLQHTLPEAQISHGCTLTSPSTASSRSEPRLEDEPAFCSRSVWLVLKNRPIVSHFAEKSCDMHPESGNRGYHVRQIYIVVAINSVGSAGKLCSGMLGISPNCSSMAGTGSFPSPVGYKSSAAGCTSRAGSSNVFPTALMEGL</sequence>
<proteinExistence type="predicted"/>
<dbReference type="AlphaFoldDB" id="A0A6A6YBG2"/>
<organism evidence="2">
    <name type="scientific">Mytilinidion resinicola</name>
    <dbReference type="NCBI Taxonomy" id="574789"/>
    <lineage>
        <taxon>Eukaryota</taxon>
        <taxon>Fungi</taxon>
        <taxon>Dikarya</taxon>
        <taxon>Ascomycota</taxon>
        <taxon>Pezizomycotina</taxon>
        <taxon>Dothideomycetes</taxon>
        <taxon>Pleosporomycetidae</taxon>
        <taxon>Mytilinidiales</taxon>
        <taxon>Mytilinidiaceae</taxon>
        <taxon>Mytilinidion</taxon>
    </lineage>
</organism>